<organism evidence="2 3">
    <name type="scientific">Mugilogobius chulae</name>
    <name type="common">yellowstripe goby</name>
    <dbReference type="NCBI Taxonomy" id="88201"/>
    <lineage>
        <taxon>Eukaryota</taxon>
        <taxon>Metazoa</taxon>
        <taxon>Chordata</taxon>
        <taxon>Craniata</taxon>
        <taxon>Vertebrata</taxon>
        <taxon>Euteleostomi</taxon>
        <taxon>Actinopterygii</taxon>
        <taxon>Neopterygii</taxon>
        <taxon>Teleostei</taxon>
        <taxon>Neoteleostei</taxon>
        <taxon>Acanthomorphata</taxon>
        <taxon>Gobiaria</taxon>
        <taxon>Gobiiformes</taxon>
        <taxon>Gobioidei</taxon>
        <taxon>Gobiidae</taxon>
        <taxon>Gobionellinae</taxon>
        <taxon>Mugilogobius</taxon>
    </lineage>
</organism>
<evidence type="ECO:0000313" key="2">
    <source>
        <dbReference type="EMBL" id="KAK7912726.1"/>
    </source>
</evidence>
<accession>A0AAW0NYJ7</accession>
<name>A0AAW0NYJ7_9GOBI</name>
<reference evidence="3" key="1">
    <citation type="submission" date="2024-04" db="EMBL/GenBank/DDBJ databases">
        <title>Salinicola lusitanus LLJ914,a marine bacterium isolated from the Okinawa Trough.</title>
        <authorList>
            <person name="Li J."/>
        </authorList>
    </citation>
    <scope>NUCLEOTIDE SEQUENCE [LARGE SCALE GENOMIC DNA]</scope>
</reference>
<feature type="region of interest" description="Disordered" evidence="1">
    <location>
        <begin position="86"/>
        <end position="130"/>
    </location>
</feature>
<feature type="compositionally biased region" description="Low complexity" evidence="1">
    <location>
        <begin position="231"/>
        <end position="244"/>
    </location>
</feature>
<evidence type="ECO:0000256" key="1">
    <source>
        <dbReference type="SAM" id="MobiDB-lite"/>
    </source>
</evidence>
<dbReference type="Proteomes" id="UP001460270">
    <property type="component" value="Unassembled WGS sequence"/>
</dbReference>
<feature type="region of interest" description="Disordered" evidence="1">
    <location>
        <begin position="219"/>
        <end position="244"/>
    </location>
</feature>
<feature type="region of interest" description="Disordered" evidence="1">
    <location>
        <begin position="306"/>
        <end position="367"/>
    </location>
</feature>
<evidence type="ECO:0000313" key="3">
    <source>
        <dbReference type="Proteomes" id="UP001460270"/>
    </source>
</evidence>
<feature type="region of interest" description="Disordered" evidence="1">
    <location>
        <begin position="1"/>
        <end position="26"/>
    </location>
</feature>
<dbReference type="EMBL" id="JBBPFD010000009">
    <property type="protein sequence ID" value="KAK7912726.1"/>
    <property type="molecule type" value="Genomic_DNA"/>
</dbReference>
<protein>
    <submittedName>
        <fullName evidence="2">Uncharacterized protein</fullName>
    </submittedName>
</protein>
<proteinExistence type="predicted"/>
<gene>
    <name evidence="2" type="ORF">WMY93_012937</name>
</gene>
<comment type="caution">
    <text evidence="2">The sequence shown here is derived from an EMBL/GenBank/DDBJ whole genome shotgun (WGS) entry which is preliminary data.</text>
</comment>
<keyword evidence="3" id="KW-1185">Reference proteome</keyword>
<sequence length="395" mass="44577">MSSENPRQPRAQKGQEKPKRAPNPKVAVAIKGKIHRLMQGPVTMTTSSLTLPQRTGALSMESLIQAQRLVLQQAHQHTAGLCGRSGAQQRGLHQNPLHSARQKLSRTNQSEPRTQRQKRPHSAGNTLDYSQEESTALIENILKELRGINKIQEELWDLRLHLTSVRGSVEEVSSCVDAMLLEIEGMRSDSRARSTVAKRTKIRSRDALHVLAGGRTRREGFSSLELQDPQDYPSPSSLSSRYSSKSESDLEAETCWDFSQDSWMWPQHSHSVQAVNIRQSYSTREHEYYGYEEVCDCCGGSPASTRSTGKQDYATEPEHSTQGYSSNYYSSRKKNTSRQRTPSKEGLKGLKLQSCNRPGYSSEEGQEFYRHTRDSTRVALTYAPDIRRVTMALMF</sequence>
<dbReference type="AlphaFoldDB" id="A0AAW0NYJ7"/>